<organism evidence="6 7">
    <name type="scientific">Diadromus pulchellus ascovirus 4a</name>
    <dbReference type="NCBI Taxonomy" id="158683"/>
    <lineage>
        <taxon>Viruses</taxon>
        <taxon>Varidnaviria</taxon>
        <taxon>Bamfordvirae</taxon>
        <taxon>Nucleocytoviricota</taxon>
        <taxon>Megaviricetes</taxon>
        <taxon>Pimascovirales</taxon>
        <taxon>Pimascovirales incertae sedis</taxon>
        <taxon>Ascoviridae</taxon>
        <taxon>Toursvirus</taxon>
        <taxon>Toursvirus dptv1a</taxon>
    </lineage>
</organism>
<evidence type="ECO:0000256" key="3">
    <source>
        <dbReference type="ARBA" id="ARBA00022833"/>
    </source>
</evidence>
<accession>F2NZ24</accession>
<keyword evidence="1 4" id="KW-0479">Metal-binding</keyword>
<dbReference type="EMBL" id="CU469068">
    <property type="protein sequence ID" value="CCA61452.1"/>
    <property type="molecule type" value="Genomic_DNA"/>
</dbReference>
<evidence type="ECO:0000256" key="1">
    <source>
        <dbReference type="ARBA" id="ARBA00022723"/>
    </source>
</evidence>
<evidence type="ECO:0000256" key="4">
    <source>
        <dbReference type="PROSITE-ProRule" id="PRU00723"/>
    </source>
</evidence>
<dbReference type="GO" id="GO:0008270">
    <property type="term" value="F:zinc ion binding"/>
    <property type="evidence" value="ECO:0007669"/>
    <property type="project" value="UniProtKB-KW"/>
</dbReference>
<dbReference type="InterPro" id="IPR000571">
    <property type="entry name" value="Znf_CCCH"/>
</dbReference>
<evidence type="ECO:0000256" key="2">
    <source>
        <dbReference type="ARBA" id="ARBA00022771"/>
    </source>
</evidence>
<evidence type="ECO:0000313" key="7">
    <source>
        <dbReference type="Proteomes" id="UP000203898"/>
    </source>
</evidence>
<proteinExistence type="predicted"/>
<keyword evidence="7" id="KW-1185">Reference proteome</keyword>
<keyword evidence="3 4" id="KW-0862">Zinc</keyword>
<keyword evidence="2 4" id="KW-0863">Zinc-finger</keyword>
<dbReference type="Gene3D" id="4.10.1000.40">
    <property type="match status" value="1"/>
</dbReference>
<dbReference type="KEGG" id="vg:26683640"/>
<dbReference type="GeneID" id="26683640"/>
<reference evidence="6 7" key="1">
    <citation type="journal article" date="2009" name="PLoS ONE">
        <title>Symbiotic virus at the evolutionary intersection of three types of large DNA viruses; iridoviruses, ascoviruses, and ichnoviruses.</title>
        <authorList>
            <person name="Bigot Y."/>
            <person name="Renault S."/>
            <person name="Nicolas J."/>
            <person name="Moundras C."/>
            <person name="Demattei M.V."/>
            <person name="Samain S."/>
            <person name="Bideshi D.K."/>
            <person name="Federici B.A."/>
        </authorList>
    </citation>
    <scope>NUCLEOTIDE SEQUENCE [LARGE SCALE GENOMIC DNA]</scope>
</reference>
<feature type="domain" description="C3H1-type" evidence="5">
    <location>
        <begin position="35"/>
        <end position="60"/>
    </location>
</feature>
<name>F2NZ24_9VIRU</name>
<dbReference type="SMART" id="SM00356">
    <property type="entry name" value="ZnF_C3H1"/>
    <property type="match status" value="3"/>
</dbReference>
<protein>
    <submittedName>
        <fullName evidence="6">Complete DpAV4 genome</fullName>
    </submittedName>
</protein>
<sequence>MVRTKFVNAEEFLKKVTPCKNGRFCNVEGCRFKHDLKTKMCKFAQRCRQGTRCPFAHTEAELYKPMCRFGARCNNRENCRFDHPKQPKALDVSAEPKKNTVPKASDFPSMKGVEVSIPVPTCNYSEIRKLVHADRAVIKGETIDDLVKDYDCLLSYNTVLFEL</sequence>
<dbReference type="RefSeq" id="YP_009640083.1">
    <property type="nucleotide sequence ID" value="NC_011335.1"/>
</dbReference>
<dbReference type="InterPro" id="IPR036855">
    <property type="entry name" value="Znf_CCCH_sf"/>
</dbReference>
<evidence type="ECO:0000259" key="5">
    <source>
        <dbReference type="PROSITE" id="PS50103"/>
    </source>
</evidence>
<dbReference type="Proteomes" id="UP000203898">
    <property type="component" value="Segment"/>
</dbReference>
<feature type="zinc finger region" description="C3H1-type" evidence="4">
    <location>
        <begin position="35"/>
        <end position="60"/>
    </location>
</feature>
<dbReference type="SUPFAM" id="SSF90229">
    <property type="entry name" value="CCCH zinc finger"/>
    <property type="match status" value="1"/>
</dbReference>
<dbReference type="PROSITE" id="PS50103">
    <property type="entry name" value="ZF_C3H1"/>
    <property type="match status" value="1"/>
</dbReference>
<evidence type="ECO:0000313" key="6">
    <source>
        <dbReference type="EMBL" id="CCA61452.1"/>
    </source>
</evidence>